<reference evidence="1 2" key="1">
    <citation type="submission" date="2023-01" db="EMBL/GenBank/DDBJ databases">
        <authorList>
            <person name="Kreplak J."/>
        </authorList>
    </citation>
    <scope>NUCLEOTIDE SEQUENCE [LARGE SCALE GENOMIC DNA]</scope>
</reference>
<name>A0AAV1B0S1_VICFA</name>
<keyword evidence="2" id="KW-1185">Reference proteome</keyword>
<evidence type="ECO:0008006" key="3">
    <source>
        <dbReference type="Google" id="ProtNLM"/>
    </source>
</evidence>
<evidence type="ECO:0000313" key="1">
    <source>
        <dbReference type="EMBL" id="CAI8616180.1"/>
    </source>
</evidence>
<accession>A0AAV1B0S1</accession>
<evidence type="ECO:0000313" key="2">
    <source>
        <dbReference type="Proteomes" id="UP001157006"/>
    </source>
</evidence>
<organism evidence="1 2">
    <name type="scientific">Vicia faba</name>
    <name type="common">Broad bean</name>
    <name type="synonym">Faba vulgaris</name>
    <dbReference type="NCBI Taxonomy" id="3906"/>
    <lineage>
        <taxon>Eukaryota</taxon>
        <taxon>Viridiplantae</taxon>
        <taxon>Streptophyta</taxon>
        <taxon>Embryophyta</taxon>
        <taxon>Tracheophyta</taxon>
        <taxon>Spermatophyta</taxon>
        <taxon>Magnoliopsida</taxon>
        <taxon>eudicotyledons</taxon>
        <taxon>Gunneridae</taxon>
        <taxon>Pentapetalae</taxon>
        <taxon>rosids</taxon>
        <taxon>fabids</taxon>
        <taxon>Fabales</taxon>
        <taxon>Fabaceae</taxon>
        <taxon>Papilionoideae</taxon>
        <taxon>50 kb inversion clade</taxon>
        <taxon>NPAAA clade</taxon>
        <taxon>Hologalegina</taxon>
        <taxon>IRL clade</taxon>
        <taxon>Fabeae</taxon>
        <taxon>Vicia</taxon>
    </lineage>
</organism>
<protein>
    <recommendedName>
        <fullName evidence="3">Protein FAR1-RELATED SEQUENCE</fullName>
    </recommendedName>
</protein>
<dbReference type="AlphaFoldDB" id="A0AAV1B0S1"/>
<sequence length="125" mass="14745">MDMFNLQNDDVSKLQFGSLEIAYTFYCWFAKMNNFAARKVFTFEHNHKMLKEKRCRLLACNRKLRFLKKGVHSQIARQRKEMSYDAKGVVRYLIDLHIKDQLMFVAHTVGADGTLQNLFWSDGES</sequence>
<dbReference type="EMBL" id="OX451741">
    <property type="protein sequence ID" value="CAI8616180.1"/>
    <property type="molecule type" value="Genomic_DNA"/>
</dbReference>
<proteinExistence type="predicted"/>
<gene>
    <name evidence="1" type="ORF">VFH_VI016920</name>
</gene>
<dbReference type="Proteomes" id="UP001157006">
    <property type="component" value="Chromosome 6"/>
</dbReference>